<name>A0A7W9YG00_9ACTN</name>
<feature type="region of interest" description="Disordered" evidence="1">
    <location>
        <begin position="1"/>
        <end position="22"/>
    </location>
</feature>
<dbReference type="InterPro" id="IPR012349">
    <property type="entry name" value="Split_barrel_FMN-bd"/>
</dbReference>
<evidence type="ECO:0000256" key="1">
    <source>
        <dbReference type="SAM" id="MobiDB-lite"/>
    </source>
</evidence>
<keyword evidence="3" id="KW-1185">Reference proteome</keyword>
<evidence type="ECO:0000313" key="2">
    <source>
        <dbReference type="EMBL" id="MBB6171474.1"/>
    </source>
</evidence>
<organism evidence="2 3">
    <name type="scientific">Nocardiopsis mwathae</name>
    <dbReference type="NCBI Taxonomy" id="1472723"/>
    <lineage>
        <taxon>Bacteria</taxon>
        <taxon>Bacillati</taxon>
        <taxon>Actinomycetota</taxon>
        <taxon>Actinomycetes</taxon>
        <taxon>Streptosporangiales</taxon>
        <taxon>Nocardiopsidaceae</taxon>
        <taxon>Nocardiopsis</taxon>
    </lineage>
</organism>
<gene>
    <name evidence="2" type="ORF">HNR23_001534</name>
</gene>
<proteinExistence type="predicted"/>
<dbReference type="Pfam" id="PF12900">
    <property type="entry name" value="Pyridox_ox_2"/>
    <property type="match status" value="1"/>
</dbReference>
<comment type="caution">
    <text evidence="2">The sequence shown here is derived from an EMBL/GenBank/DDBJ whole genome shotgun (WGS) entry which is preliminary data.</text>
</comment>
<dbReference type="PANTHER" id="PTHR34071:SF2">
    <property type="entry name" value="FLAVIN-NUCLEOTIDE-BINDING PROTEIN"/>
    <property type="match status" value="1"/>
</dbReference>
<sequence>MSSTAAPYPATPRTTPTRARERAHYDHATVHAILDSDYICHLGFVSADGGPIVLPTTYARVGSRLYLHGSTGSRPLRGAAEGLRVCVTVTRTDGLVLARSGMHHSLNYRSVVAHGTAHRVTDPDEHRTALDAIIDRIVPGRAADCRPATAKELAQTAVIRLDLREVSAKVRTGGVNDEPEDRDLPTWAGVIPVSRTLGTPVPDPAMSAETPLPDYLRRLLAEQGLRRGQE</sequence>
<evidence type="ECO:0000313" key="3">
    <source>
        <dbReference type="Proteomes" id="UP000546642"/>
    </source>
</evidence>
<accession>A0A7W9YG00</accession>
<dbReference type="PANTHER" id="PTHR34071">
    <property type="entry name" value="5-NITROIMIDAZOLE ANTIBIOTICS RESISTANCE PROTEIN, NIMA-FAMILY-RELATED PROTEIN-RELATED"/>
    <property type="match status" value="1"/>
</dbReference>
<feature type="compositionally biased region" description="Low complexity" evidence="1">
    <location>
        <begin position="1"/>
        <end position="17"/>
    </location>
</feature>
<dbReference type="AlphaFoldDB" id="A0A7W9YG00"/>
<dbReference type="SUPFAM" id="SSF50475">
    <property type="entry name" value="FMN-binding split barrel"/>
    <property type="match status" value="1"/>
</dbReference>
<dbReference type="Proteomes" id="UP000546642">
    <property type="component" value="Unassembled WGS sequence"/>
</dbReference>
<reference evidence="2 3" key="1">
    <citation type="submission" date="2020-08" db="EMBL/GenBank/DDBJ databases">
        <title>Sequencing the genomes of 1000 actinobacteria strains.</title>
        <authorList>
            <person name="Klenk H.-P."/>
        </authorList>
    </citation>
    <scope>NUCLEOTIDE SEQUENCE [LARGE SCALE GENOMIC DNA]</scope>
    <source>
        <strain evidence="2 3">DSM 46659</strain>
    </source>
</reference>
<dbReference type="RefSeq" id="WP_184074737.1">
    <property type="nucleotide sequence ID" value="NZ_JACHDS010000001.1"/>
</dbReference>
<dbReference type="EMBL" id="JACHDS010000001">
    <property type="protein sequence ID" value="MBB6171474.1"/>
    <property type="molecule type" value="Genomic_DNA"/>
</dbReference>
<dbReference type="Gene3D" id="2.30.110.10">
    <property type="entry name" value="Electron Transport, Fmn-binding Protein, Chain A"/>
    <property type="match status" value="1"/>
</dbReference>
<protein>
    <recommendedName>
        <fullName evidence="4">Pyridoxamine 5'-phosphate oxidase family protein</fullName>
    </recommendedName>
</protein>
<evidence type="ECO:0008006" key="4">
    <source>
        <dbReference type="Google" id="ProtNLM"/>
    </source>
</evidence>
<dbReference type="InterPro" id="IPR024747">
    <property type="entry name" value="Pyridox_Oxase-rel"/>
</dbReference>